<dbReference type="AlphaFoldDB" id="A0A2P2NSW7"/>
<dbReference type="EMBL" id="GGEC01065104">
    <property type="protein sequence ID" value="MBX45588.1"/>
    <property type="molecule type" value="Transcribed_RNA"/>
</dbReference>
<sequence>MRRWIIMSPELCLWLLILSSSHDSLVYCFYLKWVLCLLCCNFMVSQQIFCLQETM</sequence>
<protein>
    <submittedName>
        <fullName evidence="1">Uncharacterized protein</fullName>
    </submittedName>
</protein>
<accession>A0A2P2NSW7</accession>
<reference evidence="1" key="1">
    <citation type="submission" date="2018-02" db="EMBL/GenBank/DDBJ databases">
        <title>Rhizophora mucronata_Transcriptome.</title>
        <authorList>
            <person name="Meera S.P."/>
            <person name="Sreeshan A."/>
            <person name="Augustine A."/>
        </authorList>
    </citation>
    <scope>NUCLEOTIDE SEQUENCE</scope>
    <source>
        <tissue evidence="1">Leaf</tissue>
    </source>
</reference>
<proteinExistence type="predicted"/>
<evidence type="ECO:0000313" key="1">
    <source>
        <dbReference type="EMBL" id="MBX45588.1"/>
    </source>
</evidence>
<name>A0A2P2NSW7_RHIMU</name>
<organism evidence="1">
    <name type="scientific">Rhizophora mucronata</name>
    <name type="common">Asiatic mangrove</name>
    <dbReference type="NCBI Taxonomy" id="61149"/>
    <lineage>
        <taxon>Eukaryota</taxon>
        <taxon>Viridiplantae</taxon>
        <taxon>Streptophyta</taxon>
        <taxon>Embryophyta</taxon>
        <taxon>Tracheophyta</taxon>
        <taxon>Spermatophyta</taxon>
        <taxon>Magnoliopsida</taxon>
        <taxon>eudicotyledons</taxon>
        <taxon>Gunneridae</taxon>
        <taxon>Pentapetalae</taxon>
        <taxon>rosids</taxon>
        <taxon>fabids</taxon>
        <taxon>Malpighiales</taxon>
        <taxon>Rhizophoraceae</taxon>
        <taxon>Rhizophora</taxon>
    </lineage>
</organism>